<feature type="region of interest" description="Disordered" evidence="2">
    <location>
        <begin position="134"/>
        <end position="181"/>
    </location>
</feature>
<comment type="similarity">
    <text evidence="1">Belongs to the bactofilin family.</text>
</comment>
<evidence type="ECO:0000256" key="1">
    <source>
        <dbReference type="ARBA" id="ARBA00044755"/>
    </source>
</evidence>
<evidence type="ECO:0000313" key="4">
    <source>
        <dbReference type="Proteomes" id="UP001083770"/>
    </source>
</evidence>
<dbReference type="RefSeq" id="WP_269401863.1">
    <property type="nucleotide sequence ID" value="NZ_JAPWGW010000002.1"/>
</dbReference>
<dbReference type="Pfam" id="PF04519">
    <property type="entry name" value="Bactofilin"/>
    <property type="match status" value="1"/>
</dbReference>
<keyword evidence="4" id="KW-1185">Reference proteome</keyword>
<name>A0ABT4LTU8_9PROT</name>
<reference evidence="3" key="1">
    <citation type="submission" date="2022-12" db="EMBL/GenBank/DDBJ databases">
        <title>Bacterial isolates from different developmental stages of Nematostella vectensis.</title>
        <authorList>
            <person name="Fraune S."/>
        </authorList>
    </citation>
    <scope>NUCLEOTIDE SEQUENCE</scope>
    <source>
        <strain evidence="3">G21632-S1</strain>
    </source>
</reference>
<proteinExistence type="inferred from homology"/>
<dbReference type="InterPro" id="IPR007607">
    <property type="entry name" value="BacA/B"/>
</dbReference>
<evidence type="ECO:0000313" key="3">
    <source>
        <dbReference type="EMBL" id="MCZ4297736.1"/>
    </source>
</evidence>
<dbReference type="Proteomes" id="UP001083770">
    <property type="component" value="Unassembled WGS sequence"/>
</dbReference>
<dbReference type="PANTHER" id="PTHR35024:SF4">
    <property type="entry name" value="POLYMER-FORMING CYTOSKELETAL PROTEIN"/>
    <property type="match status" value="1"/>
</dbReference>
<dbReference type="EMBL" id="JAPWGW010000002">
    <property type="protein sequence ID" value="MCZ4297736.1"/>
    <property type="molecule type" value="Genomic_DNA"/>
</dbReference>
<sequence>MFTKNKDGASAQSYVPPADASKSAASRTGARSTGVASIICNDMEIKGSINSEGALHIDGVVDGDVTAGDITIGATGKVIGEVKGEAVKVKGEVLGSIRGRRVELETGARVEGDILHASLSIQPNAIFEGQVKHAEDPLKTSAPKAARPASGDTASSTTKPAATDSKSASTSASGAHGSALS</sequence>
<evidence type="ECO:0000256" key="2">
    <source>
        <dbReference type="SAM" id="MobiDB-lite"/>
    </source>
</evidence>
<comment type="caution">
    <text evidence="3">The sequence shown here is derived from an EMBL/GenBank/DDBJ whole genome shotgun (WGS) entry which is preliminary data.</text>
</comment>
<organism evidence="3 4">
    <name type="scientific">Henriciella marina</name>
    <dbReference type="NCBI Taxonomy" id="453851"/>
    <lineage>
        <taxon>Bacteria</taxon>
        <taxon>Pseudomonadati</taxon>
        <taxon>Pseudomonadota</taxon>
        <taxon>Alphaproteobacteria</taxon>
        <taxon>Hyphomonadales</taxon>
        <taxon>Hyphomonadaceae</taxon>
        <taxon>Henriciella</taxon>
    </lineage>
</organism>
<feature type="compositionally biased region" description="Low complexity" evidence="2">
    <location>
        <begin position="153"/>
        <end position="181"/>
    </location>
</feature>
<feature type="region of interest" description="Disordered" evidence="2">
    <location>
        <begin position="1"/>
        <end position="27"/>
    </location>
</feature>
<gene>
    <name evidence="3" type="ORF">O4G74_06660</name>
</gene>
<protein>
    <submittedName>
        <fullName evidence="3">Polymer-forming cytoskeletal protein</fullName>
    </submittedName>
</protein>
<accession>A0ABT4LTU8</accession>
<dbReference type="PANTHER" id="PTHR35024">
    <property type="entry name" value="HYPOTHETICAL CYTOSOLIC PROTEIN"/>
    <property type="match status" value="1"/>
</dbReference>